<dbReference type="GO" id="GO:0071555">
    <property type="term" value="P:cell wall organization"/>
    <property type="evidence" value="ECO:0007669"/>
    <property type="project" value="UniProtKB-UniRule"/>
</dbReference>
<evidence type="ECO:0000256" key="1">
    <source>
        <dbReference type="ARBA" id="ARBA00004651"/>
    </source>
</evidence>
<reference evidence="11" key="1">
    <citation type="journal article" date="2010" name="BMC Genomics">
        <title>Clostridium sticklandii, a specialist in amino acid degradation:revisiting its metabolism through its genome sequence.</title>
        <authorList>
            <person name="Fonknechten N."/>
            <person name="Chaussonnerie S."/>
            <person name="Tricot S."/>
            <person name="Lajus A."/>
            <person name="Andreesen J.R."/>
            <person name="Perchat N."/>
            <person name="Pelletier E."/>
            <person name="Gouyvenoux M."/>
            <person name="Barbe V."/>
            <person name="Salanoubat M."/>
            <person name="Le Paslier D."/>
            <person name="Weissenbach J."/>
            <person name="Cohen G.N."/>
            <person name="Kreimeyer A."/>
        </authorList>
    </citation>
    <scope>NUCLEOTIDE SEQUENCE [LARGE SCALE GENOMIC DNA]</scope>
    <source>
        <strain evidence="11">ATCC 12662 / DSM 519 / JCM 1433 / CCUG 9281 / NCIMB 10654 / HF</strain>
    </source>
</reference>
<feature type="transmembrane region" description="Helical" evidence="8">
    <location>
        <begin position="463"/>
        <end position="485"/>
    </location>
</feature>
<comment type="similarity">
    <text evidence="8 9">Belongs to the MurJ/MviN family.</text>
</comment>
<evidence type="ECO:0000256" key="5">
    <source>
        <dbReference type="ARBA" id="ARBA00022984"/>
    </source>
</evidence>
<dbReference type="GO" id="GO:0005886">
    <property type="term" value="C:plasma membrane"/>
    <property type="evidence" value="ECO:0007669"/>
    <property type="project" value="UniProtKB-SubCell"/>
</dbReference>
<dbReference type="KEGG" id="cst:CLOST_0370"/>
<dbReference type="InterPro" id="IPR051050">
    <property type="entry name" value="Lipid_II_flippase_MurJ/MviN"/>
</dbReference>
<keyword evidence="4 8" id="KW-0133">Cell shape</keyword>
<feature type="transmembrane region" description="Helical" evidence="8">
    <location>
        <begin position="265"/>
        <end position="287"/>
    </location>
</feature>
<comment type="function">
    <text evidence="8 9">Involved in peptidoglycan biosynthesis. Transports lipid-linked peptidoglycan precursors from the inner to the outer leaflet of the cytoplasmic membrane.</text>
</comment>
<organism evidence="10 11">
    <name type="scientific">Acetoanaerobium sticklandii (strain ATCC 12662 / DSM 519 / JCM 1433 / CCUG 9281 / NCIMB 10654 / HF)</name>
    <name type="common">Clostridium sticklandii</name>
    <dbReference type="NCBI Taxonomy" id="499177"/>
    <lineage>
        <taxon>Bacteria</taxon>
        <taxon>Bacillati</taxon>
        <taxon>Bacillota</taxon>
        <taxon>Clostridia</taxon>
        <taxon>Peptostreptococcales</taxon>
        <taxon>Filifactoraceae</taxon>
        <taxon>Acetoanaerobium</taxon>
    </lineage>
</organism>
<feature type="transmembrane region" description="Helical" evidence="8">
    <location>
        <begin position="433"/>
        <end position="451"/>
    </location>
</feature>
<dbReference type="PANTHER" id="PTHR47019:SF1">
    <property type="entry name" value="LIPID II FLIPPASE MURJ"/>
    <property type="match status" value="1"/>
</dbReference>
<dbReference type="PANTHER" id="PTHR47019">
    <property type="entry name" value="LIPID II FLIPPASE MURJ"/>
    <property type="match status" value="1"/>
</dbReference>
<comment type="pathway">
    <text evidence="8">Cell wall biogenesis; peptidoglycan biosynthesis.</text>
</comment>
<dbReference type="GO" id="GO:0009252">
    <property type="term" value="P:peptidoglycan biosynthetic process"/>
    <property type="evidence" value="ECO:0007669"/>
    <property type="project" value="UniProtKB-UniRule"/>
</dbReference>
<dbReference type="STRING" id="1511.CLOST_0370"/>
<keyword evidence="3 8" id="KW-0812">Transmembrane</keyword>
<feature type="transmembrane region" description="Helical" evidence="8">
    <location>
        <begin position="128"/>
        <end position="146"/>
    </location>
</feature>
<keyword evidence="2 8" id="KW-1003">Cell membrane</keyword>
<comment type="subcellular location">
    <subcellularLocation>
        <location evidence="1 8">Cell membrane</location>
        <topology evidence="1 8">Multi-pass membrane protein</topology>
    </subcellularLocation>
</comment>
<feature type="transmembrane region" description="Helical" evidence="8">
    <location>
        <begin position="83"/>
        <end position="102"/>
    </location>
</feature>
<dbReference type="PRINTS" id="PR01806">
    <property type="entry name" value="VIRFACTRMVIN"/>
</dbReference>
<evidence type="ECO:0000256" key="4">
    <source>
        <dbReference type="ARBA" id="ARBA00022960"/>
    </source>
</evidence>
<evidence type="ECO:0000256" key="3">
    <source>
        <dbReference type="ARBA" id="ARBA00022692"/>
    </source>
</evidence>
<feature type="transmembrane region" description="Helical" evidence="8">
    <location>
        <begin position="153"/>
        <end position="174"/>
    </location>
</feature>
<gene>
    <name evidence="8" type="primary">murJ</name>
    <name evidence="10" type="ordered locus">CLOST_0370</name>
</gene>
<evidence type="ECO:0000256" key="9">
    <source>
        <dbReference type="PIRNR" id="PIRNR002869"/>
    </source>
</evidence>
<dbReference type="InterPro" id="IPR004268">
    <property type="entry name" value="MurJ"/>
</dbReference>
<keyword evidence="7 8" id="KW-0472">Membrane</keyword>
<dbReference type="GO" id="GO:0034204">
    <property type="term" value="P:lipid translocation"/>
    <property type="evidence" value="ECO:0007669"/>
    <property type="project" value="TreeGrafter"/>
</dbReference>
<feature type="transmembrane region" description="Helical" evidence="8">
    <location>
        <begin position="299"/>
        <end position="319"/>
    </location>
</feature>
<evidence type="ECO:0000256" key="2">
    <source>
        <dbReference type="ARBA" id="ARBA00022475"/>
    </source>
</evidence>
<dbReference type="GO" id="GO:0008360">
    <property type="term" value="P:regulation of cell shape"/>
    <property type="evidence" value="ECO:0007669"/>
    <property type="project" value="UniProtKB-UniRule"/>
</dbReference>
<dbReference type="NCBIfam" id="TIGR01695">
    <property type="entry name" value="murJ_mviN"/>
    <property type="match status" value="1"/>
</dbReference>
<evidence type="ECO:0000313" key="10">
    <source>
        <dbReference type="EMBL" id="CBH20500.1"/>
    </source>
</evidence>
<dbReference type="eggNOG" id="COG0728">
    <property type="taxonomic scope" value="Bacteria"/>
</dbReference>
<keyword evidence="5 8" id="KW-0573">Peptidoglycan synthesis</keyword>
<sequence>MKKTALLIMIITLFSKLLGFGRDIFLSYFFGASGITDAYLISLTIPSVIFGFIGIGIVTAYIPMQTKIVLEEGEEEGSKFTTNFTNAILVLTTIIFSFGLIFTENIVKIFALGFYGDTLMLSVEFTRISLFGMYFTALVSIFSGYLQIKKNYVIPALAGFPFNIIVIISIFFASKGNYKILAIGTLVASASQFIMLIPFIYKEKFKYSLYVNFNNDKLKRVLYIALPSVLGASANQINTLVDKTIASSISVGGISALNYADRLNIFIQSLFVLSIVTSMYPIISNYASINNIKGIKETIMEAISIISLVVIPITVGAIFFSKEIITLLFGRGAFNEQAIVMTSLALFYYSFGMWGYGLREILSRGFYSIQDTKTPMLNATFGVVINIILNIILSKYMGVGGLALATSISGSITALLLYISLQKKIGYFQNRKLIISLIKILIASLIMGTIAKKSFELMSNSINFGFSLIASIFLGVLVYFIAIFIMKIEELNNITTIFKNKIKKA</sequence>
<evidence type="ECO:0000256" key="6">
    <source>
        <dbReference type="ARBA" id="ARBA00022989"/>
    </source>
</evidence>
<accession>E3PV20</accession>
<dbReference type="CDD" id="cd13123">
    <property type="entry name" value="MATE_MurJ_like"/>
    <property type="match status" value="1"/>
</dbReference>
<dbReference type="EMBL" id="FP565809">
    <property type="protein sequence ID" value="CBH20500.1"/>
    <property type="molecule type" value="Genomic_DNA"/>
</dbReference>
<keyword evidence="8 9" id="KW-0961">Cell wall biogenesis/degradation</keyword>
<dbReference type="AlphaFoldDB" id="E3PV20"/>
<feature type="transmembrane region" description="Helical" evidence="8">
    <location>
        <begin position="376"/>
        <end position="393"/>
    </location>
</feature>
<proteinExistence type="inferred from homology"/>
<feature type="transmembrane region" description="Helical" evidence="8">
    <location>
        <begin position="339"/>
        <end position="356"/>
    </location>
</feature>
<name>E3PV20_ACESD</name>
<dbReference type="UniPathway" id="UPA00219"/>
<feature type="transmembrane region" description="Helical" evidence="8">
    <location>
        <begin position="38"/>
        <end position="62"/>
    </location>
</feature>
<feature type="transmembrane region" description="Helical" evidence="8">
    <location>
        <begin position="399"/>
        <end position="421"/>
    </location>
</feature>
<dbReference type="GO" id="GO:0015648">
    <property type="term" value="F:lipid-linked peptidoglycan transporter activity"/>
    <property type="evidence" value="ECO:0007669"/>
    <property type="project" value="UniProtKB-UniRule"/>
</dbReference>
<feature type="transmembrane region" description="Helical" evidence="8">
    <location>
        <begin position="180"/>
        <end position="201"/>
    </location>
</feature>
<feature type="transmembrane region" description="Helical" evidence="8">
    <location>
        <begin position="221"/>
        <end position="241"/>
    </location>
</feature>
<dbReference type="BioCyc" id="CSTI499177:GJE9-380-MONOMER"/>
<evidence type="ECO:0000256" key="8">
    <source>
        <dbReference type="HAMAP-Rule" id="MF_02078"/>
    </source>
</evidence>
<keyword evidence="6 8" id="KW-1133">Transmembrane helix</keyword>
<dbReference type="PIRSF" id="PIRSF002869">
    <property type="entry name" value="MviN"/>
    <property type="match status" value="1"/>
</dbReference>
<protein>
    <recommendedName>
        <fullName evidence="8">Probable lipid II flippase MurJ</fullName>
    </recommendedName>
</protein>
<dbReference type="HOGENOM" id="CLU_006797_4_1_9"/>
<keyword evidence="11" id="KW-1185">Reference proteome</keyword>
<dbReference type="Pfam" id="PF03023">
    <property type="entry name" value="MurJ"/>
    <property type="match status" value="1"/>
</dbReference>
<evidence type="ECO:0000256" key="7">
    <source>
        <dbReference type="ARBA" id="ARBA00023136"/>
    </source>
</evidence>
<keyword evidence="8 9" id="KW-0813">Transport</keyword>
<dbReference type="HAMAP" id="MF_02078">
    <property type="entry name" value="MurJ_MviN"/>
    <property type="match status" value="1"/>
</dbReference>
<evidence type="ECO:0000313" key="11">
    <source>
        <dbReference type="Proteomes" id="UP000007041"/>
    </source>
</evidence>
<dbReference type="Proteomes" id="UP000007041">
    <property type="component" value="Chromosome"/>
</dbReference>